<dbReference type="Gene3D" id="3.40.50.720">
    <property type="entry name" value="NAD(P)-binding Rossmann-like Domain"/>
    <property type="match status" value="1"/>
</dbReference>
<evidence type="ECO:0000313" key="8">
    <source>
        <dbReference type="Proteomes" id="UP000287101"/>
    </source>
</evidence>
<dbReference type="AlphaFoldDB" id="A0A430ADK3"/>
<dbReference type="OrthoDB" id="9773765at2"/>
<protein>
    <recommendedName>
        <fullName evidence="2">precorrin-2 dehydrogenase</fullName>
        <ecNumber evidence="2">1.3.1.76</ecNumber>
    </recommendedName>
</protein>
<accession>A0A430ADK3</accession>
<sequence>MYPIMLNLENKKVLVVGGGRIARRKVEFLQGTGASVTVISPILEDSFKNLEFNWLKMTYKQGLANEYFLVFACTNKKEVNQLVVKDCKEGQLVNDTSCQNHSNFFNMAVISNKECLIGISTYGKNPSKSKLIKHELLKWLKNFKFD</sequence>
<dbReference type="UniPathway" id="UPA00262">
    <property type="reaction ID" value="UER00222"/>
</dbReference>
<keyword evidence="8" id="KW-1185">Reference proteome</keyword>
<gene>
    <name evidence="7" type="ORF">CBF31_03470</name>
</gene>
<dbReference type="PANTHER" id="PTHR35330">
    <property type="entry name" value="SIROHEME BIOSYNTHESIS PROTEIN MET8"/>
    <property type="match status" value="1"/>
</dbReference>
<evidence type="ECO:0000256" key="5">
    <source>
        <dbReference type="ARBA" id="ARBA00023244"/>
    </source>
</evidence>
<comment type="pathway">
    <text evidence="1">Porphyrin-containing compound metabolism; siroheme biosynthesis; sirohydrochlorin from precorrin-2: step 1/1.</text>
</comment>
<name>A0A430ADK3_9ENTE</name>
<evidence type="ECO:0000256" key="1">
    <source>
        <dbReference type="ARBA" id="ARBA00005010"/>
    </source>
</evidence>
<dbReference type="InterPro" id="IPR036291">
    <property type="entry name" value="NAD(P)-bd_dom_sf"/>
</dbReference>
<dbReference type="NCBIfam" id="TIGR01470">
    <property type="entry name" value="cysG_Nterm"/>
    <property type="match status" value="1"/>
</dbReference>
<dbReference type="GO" id="GO:0019354">
    <property type="term" value="P:siroheme biosynthetic process"/>
    <property type="evidence" value="ECO:0007669"/>
    <property type="project" value="UniProtKB-UniPathway"/>
</dbReference>
<dbReference type="InterPro" id="IPR006367">
    <property type="entry name" value="Sirohaem_synthase_N"/>
</dbReference>
<dbReference type="Pfam" id="PF13241">
    <property type="entry name" value="NAD_binding_7"/>
    <property type="match status" value="1"/>
</dbReference>
<comment type="catalytic activity">
    <reaction evidence="6">
        <text>precorrin-2 + NAD(+) = sirohydrochlorin + NADH + 2 H(+)</text>
        <dbReference type="Rhea" id="RHEA:15613"/>
        <dbReference type="ChEBI" id="CHEBI:15378"/>
        <dbReference type="ChEBI" id="CHEBI:57540"/>
        <dbReference type="ChEBI" id="CHEBI:57945"/>
        <dbReference type="ChEBI" id="CHEBI:58351"/>
        <dbReference type="ChEBI" id="CHEBI:58827"/>
        <dbReference type="EC" id="1.3.1.76"/>
    </reaction>
</comment>
<evidence type="ECO:0000256" key="3">
    <source>
        <dbReference type="ARBA" id="ARBA00023002"/>
    </source>
</evidence>
<organism evidence="7 8">
    <name type="scientific">Vagococcus fessus</name>
    <dbReference type="NCBI Taxonomy" id="120370"/>
    <lineage>
        <taxon>Bacteria</taxon>
        <taxon>Bacillati</taxon>
        <taxon>Bacillota</taxon>
        <taxon>Bacilli</taxon>
        <taxon>Lactobacillales</taxon>
        <taxon>Enterococcaceae</taxon>
        <taxon>Vagococcus</taxon>
    </lineage>
</organism>
<proteinExistence type="predicted"/>
<keyword evidence="3" id="KW-0560">Oxidoreductase</keyword>
<dbReference type="Proteomes" id="UP000287101">
    <property type="component" value="Unassembled WGS sequence"/>
</dbReference>
<dbReference type="InterPro" id="IPR028161">
    <property type="entry name" value="Met8-like"/>
</dbReference>
<dbReference type="SUPFAM" id="SSF51735">
    <property type="entry name" value="NAD(P)-binding Rossmann-fold domains"/>
    <property type="match status" value="1"/>
</dbReference>
<dbReference type="PANTHER" id="PTHR35330:SF1">
    <property type="entry name" value="SIROHEME BIOSYNTHESIS PROTEIN MET8"/>
    <property type="match status" value="1"/>
</dbReference>
<keyword evidence="4" id="KW-0520">NAD</keyword>
<comment type="caution">
    <text evidence="7">The sequence shown here is derived from an EMBL/GenBank/DDBJ whole genome shotgun (WGS) entry which is preliminary data.</text>
</comment>
<dbReference type="GO" id="GO:0043115">
    <property type="term" value="F:precorrin-2 dehydrogenase activity"/>
    <property type="evidence" value="ECO:0007669"/>
    <property type="project" value="UniProtKB-EC"/>
</dbReference>
<dbReference type="EC" id="1.3.1.76" evidence="2"/>
<evidence type="ECO:0000256" key="2">
    <source>
        <dbReference type="ARBA" id="ARBA00012400"/>
    </source>
</evidence>
<keyword evidence="5" id="KW-0627">Porphyrin biosynthesis</keyword>
<reference evidence="7 8" key="1">
    <citation type="submission" date="2017-05" db="EMBL/GenBank/DDBJ databases">
        <title>Vagococcus spp. assemblies.</title>
        <authorList>
            <person name="Gulvik C.A."/>
        </authorList>
    </citation>
    <scope>NUCLEOTIDE SEQUENCE [LARGE SCALE GENOMIC DNA]</scope>
    <source>
        <strain evidence="7 8">CCUG 41755</strain>
    </source>
</reference>
<dbReference type="EMBL" id="NGJY01000001">
    <property type="protein sequence ID" value="RSU05290.1"/>
    <property type="molecule type" value="Genomic_DNA"/>
</dbReference>
<dbReference type="GO" id="GO:0004325">
    <property type="term" value="F:ferrochelatase activity"/>
    <property type="evidence" value="ECO:0007669"/>
    <property type="project" value="InterPro"/>
</dbReference>
<evidence type="ECO:0000256" key="4">
    <source>
        <dbReference type="ARBA" id="ARBA00023027"/>
    </source>
</evidence>
<evidence type="ECO:0000313" key="7">
    <source>
        <dbReference type="EMBL" id="RSU05290.1"/>
    </source>
</evidence>
<evidence type="ECO:0000256" key="6">
    <source>
        <dbReference type="ARBA" id="ARBA00047561"/>
    </source>
</evidence>